<comment type="caution">
    <text evidence="2">The sequence shown here is derived from an EMBL/GenBank/DDBJ whole genome shotgun (WGS) entry which is preliminary data.</text>
</comment>
<evidence type="ECO:0000313" key="2">
    <source>
        <dbReference type="EMBL" id="KAJ7026912.1"/>
    </source>
</evidence>
<name>A0AAD6SGU1_9AGAR</name>
<reference evidence="2" key="1">
    <citation type="submission" date="2023-03" db="EMBL/GenBank/DDBJ databases">
        <title>Massive genome expansion in bonnet fungi (Mycena s.s.) driven by repeated elements and novel gene families across ecological guilds.</title>
        <authorList>
            <consortium name="Lawrence Berkeley National Laboratory"/>
            <person name="Harder C.B."/>
            <person name="Miyauchi S."/>
            <person name="Viragh M."/>
            <person name="Kuo A."/>
            <person name="Thoen E."/>
            <person name="Andreopoulos B."/>
            <person name="Lu D."/>
            <person name="Skrede I."/>
            <person name="Drula E."/>
            <person name="Henrissat B."/>
            <person name="Morin E."/>
            <person name="Kohler A."/>
            <person name="Barry K."/>
            <person name="LaButti K."/>
            <person name="Morin E."/>
            <person name="Salamov A."/>
            <person name="Lipzen A."/>
            <person name="Mereny Z."/>
            <person name="Hegedus B."/>
            <person name="Baldrian P."/>
            <person name="Stursova M."/>
            <person name="Weitz H."/>
            <person name="Taylor A."/>
            <person name="Grigoriev I.V."/>
            <person name="Nagy L.G."/>
            <person name="Martin F."/>
            <person name="Kauserud H."/>
        </authorList>
    </citation>
    <scope>NUCLEOTIDE SEQUENCE</scope>
    <source>
        <strain evidence="2">CBHHK200</strain>
    </source>
</reference>
<dbReference type="EMBL" id="JARJCM010000145">
    <property type="protein sequence ID" value="KAJ7026012.1"/>
    <property type="molecule type" value="Genomic_DNA"/>
</dbReference>
<dbReference type="Proteomes" id="UP001218188">
    <property type="component" value="Unassembled WGS sequence"/>
</dbReference>
<gene>
    <name evidence="2" type="ORF">C8F04DRAFT_1267509</name>
    <name evidence="1" type="ORF">C8F04DRAFT_1268607</name>
</gene>
<organism evidence="2 3">
    <name type="scientific">Mycena alexandri</name>
    <dbReference type="NCBI Taxonomy" id="1745969"/>
    <lineage>
        <taxon>Eukaryota</taxon>
        <taxon>Fungi</taxon>
        <taxon>Dikarya</taxon>
        <taxon>Basidiomycota</taxon>
        <taxon>Agaricomycotina</taxon>
        <taxon>Agaricomycetes</taxon>
        <taxon>Agaricomycetidae</taxon>
        <taxon>Agaricales</taxon>
        <taxon>Marasmiineae</taxon>
        <taxon>Mycenaceae</taxon>
        <taxon>Mycena</taxon>
    </lineage>
</organism>
<evidence type="ECO:0000313" key="3">
    <source>
        <dbReference type="Proteomes" id="UP001218188"/>
    </source>
</evidence>
<proteinExistence type="predicted"/>
<dbReference type="EMBL" id="JARJCM010000131">
    <property type="protein sequence ID" value="KAJ7026912.1"/>
    <property type="molecule type" value="Genomic_DNA"/>
</dbReference>
<accession>A0AAD6SGU1</accession>
<protein>
    <submittedName>
        <fullName evidence="2">Uncharacterized protein</fullName>
    </submittedName>
</protein>
<sequence>MDASAIGRFHSTVQPIPLESLDVPAGGLGHFLRQNLRFKVFLVSMSVLEDRWGTRTRNSVTAKELHDLRVCVRLIVDHMYYAARLRQNELRANFSRHNTPPQATWMFYLIAVLLYAVGFDGDDAPDMQGVSVFGLALSQAEFFLKECAEAIALYRLTDTPVFFDYQEYDPQHTVEMVFASRQPPRNYKRIAVNDNPVLDFSVKPSGSYWTDAQRVVEATLMALSRIDGALIVEMDSDGSVVGIQKESVEGILADMKDLQTLYPGALALLCARMKKPADAKPRNGSACVQFHVFITSPGKIFMALPQTRLDGNFYPITESCELVIKHCRVASARFEPGNPDRERLDDVMECIIRPSVYILDCALRPANRDWLTPQELTMTELIYLHDAFSMVMAALFHLLEEGGQSFLNDGIRTNAGVYAPYVAFRGGCLRGLERLDEMLRQYLPESSTRVTPSPIHLTMHRALILGRAWQGFEDIEDFPAYCRGNTDDILMGFRQSPEH</sequence>
<evidence type="ECO:0000313" key="1">
    <source>
        <dbReference type="EMBL" id="KAJ7026012.1"/>
    </source>
</evidence>
<keyword evidence="3" id="KW-1185">Reference proteome</keyword>
<dbReference type="AlphaFoldDB" id="A0AAD6SGU1"/>